<keyword evidence="2" id="KW-1185">Reference proteome</keyword>
<protein>
    <submittedName>
        <fullName evidence="1">Uncharacterized protein</fullName>
    </submittedName>
</protein>
<evidence type="ECO:0000313" key="2">
    <source>
        <dbReference type="Proteomes" id="UP001341840"/>
    </source>
</evidence>
<accession>A0ABU6VPW0</accession>
<sequence length="174" mass="19686">MPFINGYIKECQAPSSFPSHLRTRAELRVDSRIDSELIRSQLWHYSLSPFGGHNFHTGALIDTPFAATRSSLHPLCIYASYERLVEAKEGVEEVLPSLRMPLGVMGMTGRNWMLKWSRRTVHACVELGIQRTLSRRKAIKERLCREISAHNDHMETPNCEKLSKALGHNVASSG</sequence>
<organism evidence="1 2">
    <name type="scientific">Stylosanthes scabra</name>
    <dbReference type="NCBI Taxonomy" id="79078"/>
    <lineage>
        <taxon>Eukaryota</taxon>
        <taxon>Viridiplantae</taxon>
        <taxon>Streptophyta</taxon>
        <taxon>Embryophyta</taxon>
        <taxon>Tracheophyta</taxon>
        <taxon>Spermatophyta</taxon>
        <taxon>Magnoliopsida</taxon>
        <taxon>eudicotyledons</taxon>
        <taxon>Gunneridae</taxon>
        <taxon>Pentapetalae</taxon>
        <taxon>rosids</taxon>
        <taxon>fabids</taxon>
        <taxon>Fabales</taxon>
        <taxon>Fabaceae</taxon>
        <taxon>Papilionoideae</taxon>
        <taxon>50 kb inversion clade</taxon>
        <taxon>dalbergioids sensu lato</taxon>
        <taxon>Dalbergieae</taxon>
        <taxon>Pterocarpus clade</taxon>
        <taxon>Stylosanthes</taxon>
    </lineage>
</organism>
<feature type="non-terminal residue" evidence="1">
    <location>
        <position position="174"/>
    </location>
</feature>
<gene>
    <name evidence="1" type="ORF">PIB30_075106</name>
</gene>
<dbReference type="EMBL" id="JASCZI010151984">
    <property type="protein sequence ID" value="MED6175079.1"/>
    <property type="molecule type" value="Genomic_DNA"/>
</dbReference>
<name>A0ABU6VPW0_9FABA</name>
<proteinExistence type="predicted"/>
<evidence type="ECO:0000313" key="1">
    <source>
        <dbReference type="EMBL" id="MED6175079.1"/>
    </source>
</evidence>
<comment type="caution">
    <text evidence="1">The sequence shown here is derived from an EMBL/GenBank/DDBJ whole genome shotgun (WGS) entry which is preliminary data.</text>
</comment>
<reference evidence="1 2" key="1">
    <citation type="journal article" date="2023" name="Plants (Basel)">
        <title>Bridging the Gap: Combining Genomics and Transcriptomics Approaches to Understand Stylosanthes scabra, an Orphan Legume from the Brazilian Caatinga.</title>
        <authorList>
            <person name="Ferreira-Neto J.R.C."/>
            <person name="da Silva M.D."/>
            <person name="Binneck E."/>
            <person name="de Melo N.F."/>
            <person name="da Silva R.H."/>
            <person name="de Melo A.L.T.M."/>
            <person name="Pandolfi V."/>
            <person name="Bustamante F.O."/>
            <person name="Brasileiro-Vidal A.C."/>
            <person name="Benko-Iseppon A.M."/>
        </authorList>
    </citation>
    <scope>NUCLEOTIDE SEQUENCE [LARGE SCALE GENOMIC DNA]</scope>
    <source>
        <tissue evidence="1">Leaves</tissue>
    </source>
</reference>
<dbReference type="Proteomes" id="UP001341840">
    <property type="component" value="Unassembled WGS sequence"/>
</dbReference>